<name>A0A5J5FAX6_9PEZI</name>
<accession>A0A5J5FAX6</accession>
<keyword evidence="1" id="KW-0677">Repeat</keyword>
<dbReference type="SMART" id="SM00248">
    <property type="entry name" value="ANK"/>
    <property type="match status" value="4"/>
</dbReference>
<evidence type="ECO:0000256" key="1">
    <source>
        <dbReference type="ARBA" id="ARBA00022737"/>
    </source>
</evidence>
<keyword evidence="6" id="KW-1185">Reference proteome</keyword>
<keyword evidence="2 3" id="KW-0040">ANK repeat</keyword>
<dbReference type="PANTHER" id="PTHR24189:SF50">
    <property type="entry name" value="ANKYRIN REPEAT AND SOCS BOX PROTEIN 2"/>
    <property type="match status" value="1"/>
</dbReference>
<evidence type="ECO:0000256" key="3">
    <source>
        <dbReference type="PROSITE-ProRule" id="PRU00023"/>
    </source>
</evidence>
<gene>
    <name evidence="5" type="ORF">FN846DRAFT_885976</name>
    <name evidence="4" type="ORF">FN846DRAFT_902064</name>
</gene>
<proteinExistence type="predicted"/>
<organism evidence="4 6">
    <name type="scientific">Sphaerosporella brunnea</name>
    <dbReference type="NCBI Taxonomy" id="1250544"/>
    <lineage>
        <taxon>Eukaryota</taxon>
        <taxon>Fungi</taxon>
        <taxon>Dikarya</taxon>
        <taxon>Ascomycota</taxon>
        <taxon>Pezizomycotina</taxon>
        <taxon>Pezizomycetes</taxon>
        <taxon>Pezizales</taxon>
        <taxon>Pyronemataceae</taxon>
        <taxon>Sphaerosporella</taxon>
    </lineage>
</organism>
<dbReference type="PANTHER" id="PTHR24189">
    <property type="entry name" value="MYOTROPHIN"/>
    <property type="match status" value="1"/>
</dbReference>
<dbReference type="OrthoDB" id="341259at2759"/>
<evidence type="ECO:0000256" key="2">
    <source>
        <dbReference type="ARBA" id="ARBA00023043"/>
    </source>
</evidence>
<dbReference type="InterPro" id="IPR050745">
    <property type="entry name" value="Multifunctional_regulatory"/>
</dbReference>
<sequence>MPTLRSGTSFNAPNKRAKKGRVFETETNGNGNTLAARRSSASTPKKTLLRLPNELILQIGESLEDPNDLSALCRAHSHLYAVLSRLLSSQGLWKCARTFHSTGVETVLIWHFVSRGANVNYLGTDPAGWDKQGLSALHFAAASGDTKAAKALLLAGANINLLSTKGHYIVGRAAPPIFYAIKMGVTEMVEFLLDRGARLSFPAPTTPAMHVAVMAYSGKRKMIKKLVDAGVDVNAKDQDGITALMRCYTLKCMRALRAAGADIHAVDNHGHNALWWIKQPGLPEEEANLMANALTTESGVHGPGWLPVI</sequence>
<evidence type="ECO:0000313" key="4">
    <source>
        <dbReference type="EMBL" id="KAA8914350.1"/>
    </source>
</evidence>
<dbReference type="Pfam" id="PF12796">
    <property type="entry name" value="Ank_2"/>
    <property type="match status" value="1"/>
</dbReference>
<dbReference type="PRINTS" id="PR01415">
    <property type="entry name" value="ANKYRIN"/>
</dbReference>
<comment type="caution">
    <text evidence="4">The sequence shown here is derived from an EMBL/GenBank/DDBJ whole genome shotgun (WGS) entry which is preliminary data.</text>
</comment>
<dbReference type="InParanoid" id="A0A5J5FAX6"/>
<dbReference type="Proteomes" id="UP000326924">
    <property type="component" value="Unassembled WGS sequence"/>
</dbReference>
<dbReference type="EMBL" id="VXIS01000006">
    <property type="protein sequence ID" value="KAA8914359.1"/>
    <property type="molecule type" value="Genomic_DNA"/>
</dbReference>
<evidence type="ECO:0000313" key="5">
    <source>
        <dbReference type="EMBL" id="KAA8914359.1"/>
    </source>
</evidence>
<dbReference type="InterPro" id="IPR002110">
    <property type="entry name" value="Ankyrin_rpt"/>
</dbReference>
<feature type="repeat" description="ANK" evidence="3">
    <location>
        <begin position="132"/>
        <end position="164"/>
    </location>
</feature>
<dbReference type="SUPFAM" id="SSF48403">
    <property type="entry name" value="Ankyrin repeat"/>
    <property type="match status" value="1"/>
</dbReference>
<dbReference type="Pfam" id="PF00023">
    <property type="entry name" value="Ank"/>
    <property type="match status" value="1"/>
</dbReference>
<protein>
    <submittedName>
        <fullName evidence="4">Ankyrin repeat-containing domain protein</fullName>
    </submittedName>
</protein>
<reference evidence="4 6" key="1">
    <citation type="submission" date="2019-09" db="EMBL/GenBank/DDBJ databases">
        <title>Draft genome of the ectomycorrhizal ascomycete Sphaerosporella brunnea.</title>
        <authorList>
            <consortium name="DOE Joint Genome Institute"/>
            <person name="Benucci G.M."/>
            <person name="Marozzi G."/>
            <person name="Antonielli L."/>
            <person name="Sanchez S."/>
            <person name="Marco P."/>
            <person name="Wang X."/>
            <person name="Falini L.B."/>
            <person name="Barry K."/>
            <person name="Haridas S."/>
            <person name="Lipzen A."/>
            <person name="Labutti K."/>
            <person name="Grigoriev I.V."/>
            <person name="Murat C."/>
            <person name="Martin F."/>
            <person name="Albertini E."/>
            <person name="Donnini D."/>
            <person name="Bonito G."/>
        </authorList>
    </citation>
    <scope>NUCLEOTIDE SEQUENCE [LARGE SCALE GENOMIC DNA]</scope>
    <source>
        <strain evidence="4 6">Sb_GMNB300</strain>
    </source>
</reference>
<dbReference type="InterPro" id="IPR036770">
    <property type="entry name" value="Ankyrin_rpt-contain_sf"/>
</dbReference>
<evidence type="ECO:0000313" key="6">
    <source>
        <dbReference type="Proteomes" id="UP000326924"/>
    </source>
</evidence>
<dbReference type="PROSITE" id="PS50297">
    <property type="entry name" value="ANK_REP_REGION"/>
    <property type="match status" value="1"/>
</dbReference>
<dbReference type="Gene3D" id="1.25.40.20">
    <property type="entry name" value="Ankyrin repeat-containing domain"/>
    <property type="match status" value="2"/>
</dbReference>
<dbReference type="AlphaFoldDB" id="A0A5J5FAX6"/>
<dbReference type="EMBL" id="VXIS01000006">
    <property type="protein sequence ID" value="KAA8914350.1"/>
    <property type="molecule type" value="Genomic_DNA"/>
</dbReference>
<dbReference type="PROSITE" id="PS50088">
    <property type="entry name" value="ANK_REPEAT"/>
    <property type="match status" value="1"/>
</dbReference>